<dbReference type="PROSITE" id="PS51066">
    <property type="entry name" value="ZF_FPG_2"/>
    <property type="match status" value="1"/>
</dbReference>
<evidence type="ECO:0000256" key="7">
    <source>
        <dbReference type="ARBA" id="ARBA00022801"/>
    </source>
</evidence>
<comment type="catalytic activity">
    <reaction evidence="1 15">
        <text>Hydrolysis of DNA containing ring-opened 7-methylguanine residues, releasing 2,6-diamino-4-hydroxy-5-(N-methyl)formamidopyrimidine.</text>
        <dbReference type="EC" id="3.2.2.23"/>
    </reaction>
</comment>
<dbReference type="InterPro" id="IPR020629">
    <property type="entry name" value="FPG_Glyclase"/>
</dbReference>
<evidence type="ECO:0000259" key="16">
    <source>
        <dbReference type="PROSITE" id="PS51066"/>
    </source>
</evidence>
<evidence type="ECO:0000256" key="8">
    <source>
        <dbReference type="ARBA" id="ARBA00022833"/>
    </source>
</evidence>
<dbReference type="SMART" id="SM01232">
    <property type="entry name" value="H2TH"/>
    <property type="match status" value="1"/>
</dbReference>
<keyword evidence="13 15" id="KW-0326">Glycosidase</keyword>
<feature type="active site" description="Proton donor" evidence="15">
    <location>
        <position position="3"/>
    </location>
</feature>
<dbReference type="Pfam" id="PF06831">
    <property type="entry name" value="H2TH"/>
    <property type="match status" value="1"/>
</dbReference>
<keyword evidence="5 15" id="KW-0227">DNA damage</keyword>
<dbReference type="InterPro" id="IPR000214">
    <property type="entry name" value="Znf_DNA_glyclase/AP_lyase"/>
</dbReference>
<dbReference type="Gene3D" id="3.20.190.10">
    <property type="entry name" value="MutM-like, N-terminal"/>
    <property type="match status" value="1"/>
</dbReference>
<dbReference type="GO" id="GO:0034039">
    <property type="term" value="F:8-oxo-7,8-dihydroguanine DNA N-glycosylase activity"/>
    <property type="evidence" value="ECO:0007669"/>
    <property type="project" value="TreeGrafter"/>
</dbReference>
<evidence type="ECO:0000256" key="3">
    <source>
        <dbReference type="ARBA" id="ARBA00011245"/>
    </source>
</evidence>
<dbReference type="Gene3D" id="1.10.8.50">
    <property type="match status" value="1"/>
</dbReference>
<dbReference type="SMART" id="SM00898">
    <property type="entry name" value="Fapy_DNA_glyco"/>
    <property type="match status" value="1"/>
</dbReference>
<dbReference type="PROSITE" id="PS51068">
    <property type="entry name" value="FPG_CAT"/>
    <property type="match status" value="1"/>
</dbReference>
<dbReference type="InterPro" id="IPR035937">
    <property type="entry name" value="FPG_N"/>
</dbReference>
<keyword evidence="12 15" id="KW-0511">Multifunctional enzyme</keyword>
<keyword evidence="19" id="KW-1185">Reference proteome</keyword>
<feature type="active site" description="Proton donor; for beta-elimination activity" evidence="15">
    <location>
        <position position="58"/>
    </location>
</feature>
<evidence type="ECO:0000256" key="4">
    <source>
        <dbReference type="ARBA" id="ARBA00022723"/>
    </source>
</evidence>
<dbReference type="GO" id="GO:0140078">
    <property type="term" value="F:class I DNA-(apurinic or apyrimidinic site) endonuclease activity"/>
    <property type="evidence" value="ECO:0007669"/>
    <property type="project" value="UniProtKB-EC"/>
</dbReference>
<comment type="catalytic activity">
    <reaction evidence="14 15">
        <text>2'-deoxyribonucleotide-(2'-deoxyribose 5'-phosphate)-2'-deoxyribonucleotide-DNA = a 3'-end 2'-deoxyribonucleotide-(2,3-dehydro-2,3-deoxyribose 5'-phosphate)-DNA + a 5'-end 5'-phospho-2'-deoxyribonucleoside-DNA + H(+)</text>
        <dbReference type="Rhea" id="RHEA:66592"/>
        <dbReference type="Rhea" id="RHEA-COMP:13180"/>
        <dbReference type="Rhea" id="RHEA-COMP:16897"/>
        <dbReference type="Rhea" id="RHEA-COMP:17067"/>
        <dbReference type="ChEBI" id="CHEBI:15378"/>
        <dbReference type="ChEBI" id="CHEBI:136412"/>
        <dbReference type="ChEBI" id="CHEBI:157695"/>
        <dbReference type="ChEBI" id="CHEBI:167181"/>
        <dbReference type="EC" id="4.2.99.18"/>
    </reaction>
</comment>
<dbReference type="SUPFAM" id="SSF46946">
    <property type="entry name" value="S13-like H2TH domain"/>
    <property type="match status" value="1"/>
</dbReference>
<keyword evidence="6 15" id="KW-0863">Zinc-finger</keyword>
<evidence type="ECO:0000256" key="14">
    <source>
        <dbReference type="ARBA" id="ARBA00044632"/>
    </source>
</evidence>
<accession>A0A5C4U5H4</accession>
<dbReference type="GO" id="GO:0003690">
    <property type="term" value="F:double-stranded DNA binding"/>
    <property type="evidence" value="ECO:0007669"/>
    <property type="project" value="UniProtKB-ARBA"/>
</dbReference>
<evidence type="ECO:0000256" key="2">
    <source>
        <dbReference type="ARBA" id="ARBA00009409"/>
    </source>
</evidence>
<dbReference type="PANTHER" id="PTHR22993">
    <property type="entry name" value="FORMAMIDOPYRIMIDINE-DNA GLYCOSYLASE"/>
    <property type="match status" value="1"/>
</dbReference>
<dbReference type="CDD" id="cd08966">
    <property type="entry name" value="EcFpg-like_N"/>
    <property type="match status" value="1"/>
</dbReference>
<sequence>MPELPEVEVVRRGLDTHVVGGRFISVEVSHPRATRGQGQPIEELLEDRTITGTGRRGKYLWLNLDDGNALYVHLGMSGQMLVGAVGECTAVHTRIRAQLDFSGQVRELAFVDQRTFGQWLVCPLIDGVPTPVAHVAPDPFDAEFDIVEAARSIRRRRSSIKTVLLNQTVVSGIGNIYADEALWQARISPFRPAHSLRQKDAVGLLEAARQVMTRALEAGGTSFDSLYVNVNGASGYFSRSLNAYGQTGAPCARCGEAIARAVIQNRSAHYCPRCQSRSHRS</sequence>
<dbReference type="OrthoDB" id="9800855at2"/>
<dbReference type="Proteomes" id="UP000312032">
    <property type="component" value="Unassembled WGS sequence"/>
</dbReference>
<comment type="caution">
    <text evidence="18">The sequence shown here is derived from an EMBL/GenBank/DDBJ whole genome shotgun (WGS) entry which is preliminary data.</text>
</comment>
<evidence type="ECO:0000259" key="17">
    <source>
        <dbReference type="PROSITE" id="PS51068"/>
    </source>
</evidence>
<dbReference type="Pfam" id="PF01149">
    <property type="entry name" value="Fapy_DNA_glyco"/>
    <property type="match status" value="1"/>
</dbReference>
<feature type="domain" description="Formamidopyrimidine-DNA glycosylase catalytic" evidence="17">
    <location>
        <begin position="2"/>
        <end position="117"/>
    </location>
</feature>
<dbReference type="GO" id="GO:0006979">
    <property type="term" value="P:response to oxidative stress"/>
    <property type="evidence" value="ECO:0007669"/>
    <property type="project" value="UniProtKB-ARBA"/>
</dbReference>
<dbReference type="RefSeq" id="WP_139465014.1">
    <property type="nucleotide sequence ID" value="NZ_VDHJ01000003.1"/>
</dbReference>
<dbReference type="PROSITE" id="PS01242">
    <property type="entry name" value="ZF_FPG_1"/>
    <property type="match status" value="1"/>
</dbReference>
<dbReference type="SUPFAM" id="SSF81624">
    <property type="entry name" value="N-terminal domain of MutM-like DNA repair proteins"/>
    <property type="match status" value="1"/>
</dbReference>
<dbReference type="GO" id="GO:0008270">
    <property type="term" value="F:zinc ion binding"/>
    <property type="evidence" value="ECO:0007669"/>
    <property type="project" value="UniProtKB-UniRule"/>
</dbReference>
<organism evidence="18 19">
    <name type="scientific">Corynebacterium tapiri</name>
    <dbReference type="NCBI Taxonomy" id="1448266"/>
    <lineage>
        <taxon>Bacteria</taxon>
        <taxon>Bacillati</taxon>
        <taxon>Actinomycetota</taxon>
        <taxon>Actinomycetes</taxon>
        <taxon>Mycobacteriales</taxon>
        <taxon>Corynebacteriaceae</taxon>
        <taxon>Corynebacterium</taxon>
    </lineage>
</organism>
<evidence type="ECO:0000313" key="19">
    <source>
        <dbReference type="Proteomes" id="UP000312032"/>
    </source>
</evidence>
<dbReference type="GO" id="GO:0006284">
    <property type="term" value="P:base-excision repair"/>
    <property type="evidence" value="ECO:0007669"/>
    <property type="project" value="InterPro"/>
</dbReference>
<reference evidence="18 19" key="1">
    <citation type="submission" date="2019-06" db="EMBL/GenBank/DDBJ databases">
        <authorList>
            <person name="Li J."/>
        </authorList>
    </citation>
    <scope>NUCLEOTIDE SEQUENCE [LARGE SCALE GENOMIC DNA]</scope>
    <source>
        <strain evidence="18 19">LMG 28165</strain>
    </source>
</reference>
<dbReference type="NCBIfam" id="NF002211">
    <property type="entry name" value="PRK01103.1"/>
    <property type="match status" value="1"/>
</dbReference>
<dbReference type="InterPro" id="IPR015887">
    <property type="entry name" value="DNA_glyclase_Znf_dom_DNA_BS"/>
</dbReference>
<dbReference type="SUPFAM" id="SSF57716">
    <property type="entry name" value="Glucocorticoid receptor-like (DNA-binding domain)"/>
    <property type="match status" value="1"/>
</dbReference>
<dbReference type="EC" id="4.2.99.18" evidence="15"/>
<dbReference type="Pfam" id="PF06827">
    <property type="entry name" value="zf-FPG_IleRS"/>
    <property type="match status" value="1"/>
</dbReference>
<keyword evidence="9 15" id="KW-0238">DNA-binding</keyword>
<gene>
    <name evidence="15 18" type="primary">mutM</name>
    <name evidence="15" type="synonym">fpg</name>
    <name evidence="18" type="ORF">FHE74_02990</name>
</gene>
<dbReference type="AlphaFoldDB" id="A0A5C4U5H4"/>
<dbReference type="PANTHER" id="PTHR22993:SF9">
    <property type="entry name" value="FORMAMIDOPYRIMIDINE-DNA GLYCOSYLASE"/>
    <property type="match status" value="1"/>
</dbReference>
<dbReference type="InterPro" id="IPR010979">
    <property type="entry name" value="Ribosomal_uS13-like_H2TH"/>
</dbReference>
<dbReference type="FunFam" id="1.10.8.50:FF:000003">
    <property type="entry name" value="Formamidopyrimidine-DNA glycosylase"/>
    <property type="match status" value="1"/>
</dbReference>
<keyword evidence="10 15" id="KW-0234">DNA repair</keyword>
<evidence type="ECO:0000256" key="1">
    <source>
        <dbReference type="ARBA" id="ARBA00001668"/>
    </source>
</evidence>
<keyword evidence="7 15" id="KW-0378">Hydrolase</keyword>
<evidence type="ECO:0000256" key="12">
    <source>
        <dbReference type="ARBA" id="ARBA00023268"/>
    </source>
</evidence>
<dbReference type="InterPro" id="IPR012319">
    <property type="entry name" value="FPG_cat"/>
</dbReference>
<feature type="active site" description="Proton donor; for delta-elimination activity" evidence="15">
    <location>
        <position position="266"/>
    </location>
</feature>
<evidence type="ECO:0000256" key="5">
    <source>
        <dbReference type="ARBA" id="ARBA00022763"/>
    </source>
</evidence>
<feature type="binding site" evidence="15">
    <location>
        <position position="156"/>
    </location>
    <ligand>
        <name>DNA</name>
        <dbReference type="ChEBI" id="CHEBI:16991"/>
    </ligand>
</feature>
<protein>
    <recommendedName>
        <fullName evidence="15">Formamidopyrimidine-DNA glycosylase</fullName>
        <shortName evidence="15">Fapy-DNA glycosylase</shortName>
        <ecNumber evidence="15">3.2.2.23</ecNumber>
    </recommendedName>
    <alternativeName>
        <fullName evidence="15">DNA-(apurinic or apyrimidinic site) lyase MutM</fullName>
        <shortName evidence="15">AP lyase MutM</shortName>
        <ecNumber evidence="15">4.2.99.18</ecNumber>
    </alternativeName>
</protein>
<evidence type="ECO:0000256" key="11">
    <source>
        <dbReference type="ARBA" id="ARBA00023239"/>
    </source>
</evidence>
<feature type="binding site" evidence="15">
    <location>
        <position position="114"/>
    </location>
    <ligand>
        <name>DNA</name>
        <dbReference type="ChEBI" id="CHEBI:16991"/>
    </ligand>
</feature>
<evidence type="ECO:0000256" key="9">
    <source>
        <dbReference type="ARBA" id="ARBA00023125"/>
    </source>
</evidence>
<evidence type="ECO:0000313" key="18">
    <source>
        <dbReference type="EMBL" id="TNL99338.1"/>
    </source>
</evidence>
<feature type="domain" description="FPG-type" evidence="16">
    <location>
        <begin position="242"/>
        <end position="276"/>
    </location>
</feature>
<proteinExistence type="inferred from homology"/>
<dbReference type="NCBIfam" id="TIGR00577">
    <property type="entry name" value="fpg"/>
    <property type="match status" value="1"/>
</dbReference>
<comment type="cofactor">
    <cofactor evidence="15">
        <name>Zn(2+)</name>
        <dbReference type="ChEBI" id="CHEBI:29105"/>
    </cofactor>
    <text evidence="15">Binds 1 zinc ion per subunit.</text>
</comment>
<evidence type="ECO:0000256" key="13">
    <source>
        <dbReference type="ARBA" id="ARBA00023295"/>
    </source>
</evidence>
<name>A0A5C4U5H4_9CORY</name>
<dbReference type="GO" id="GO:0003684">
    <property type="term" value="F:damaged DNA binding"/>
    <property type="evidence" value="ECO:0007669"/>
    <property type="project" value="InterPro"/>
</dbReference>
<keyword evidence="11 15" id="KW-0456">Lyase</keyword>
<dbReference type="EMBL" id="VDHJ01000003">
    <property type="protein sequence ID" value="TNL99338.1"/>
    <property type="molecule type" value="Genomic_DNA"/>
</dbReference>
<comment type="similarity">
    <text evidence="2 15">Belongs to the FPG family.</text>
</comment>
<dbReference type="HAMAP" id="MF_00103">
    <property type="entry name" value="Fapy_DNA_glycosyl"/>
    <property type="match status" value="1"/>
</dbReference>
<comment type="function">
    <text evidence="15">Involved in base excision repair of DNA damaged by oxidation or by mutagenic agents. Acts as DNA glycosylase that recognizes and removes damaged bases. Has a preference for oxidized purines, such as 7,8-dihydro-8-oxoguanine (8-oxoG). Has AP (apurinic/apyrimidinic) lyase activity and introduces nicks in the DNA strand. Cleaves the DNA backbone by beta-delta elimination to generate a single-strand break at the site of the removed base with both 3'- and 5'-phosphates.</text>
</comment>
<evidence type="ECO:0000256" key="10">
    <source>
        <dbReference type="ARBA" id="ARBA00023204"/>
    </source>
</evidence>
<evidence type="ECO:0000256" key="15">
    <source>
        <dbReference type="HAMAP-Rule" id="MF_00103"/>
    </source>
</evidence>
<comment type="subunit">
    <text evidence="3 15">Monomer.</text>
</comment>
<feature type="active site" description="Schiff-base intermediate with DNA" evidence="15">
    <location>
        <position position="2"/>
    </location>
</feature>
<keyword evidence="4 15" id="KW-0479">Metal-binding</keyword>
<evidence type="ECO:0000256" key="6">
    <source>
        <dbReference type="ARBA" id="ARBA00022771"/>
    </source>
</evidence>
<dbReference type="InterPro" id="IPR010663">
    <property type="entry name" value="Znf_FPG/IleRS"/>
</dbReference>
<feature type="binding site" evidence="15">
    <location>
        <position position="92"/>
    </location>
    <ligand>
        <name>DNA</name>
        <dbReference type="ChEBI" id="CHEBI:16991"/>
    </ligand>
</feature>
<keyword evidence="8 15" id="KW-0862">Zinc</keyword>
<dbReference type="InterPro" id="IPR015886">
    <property type="entry name" value="H2TH_FPG"/>
</dbReference>
<dbReference type="EC" id="3.2.2.23" evidence="15"/>